<organism evidence="1">
    <name type="scientific">viral metagenome</name>
    <dbReference type="NCBI Taxonomy" id="1070528"/>
    <lineage>
        <taxon>unclassified sequences</taxon>
        <taxon>metagenomes</taxon>
        <taxon>organismal metagenomes</taxon>
    </lineage>
</organism>
<protein>
    <submittedName>
        <fullName evidence="1">Uncharacterized protein</fullName>
    </submittedName>
</protein>
<evidence type="ECO:0000313" key="1">
    <source>
        <dbReference type="EMBL" id="QHS81346.1"/>
    </source>
</evidence>
<accession>A0A6C0AP09</accession>
<dbReference type="AlphaFoldDB" id="A0A6C0AP09"/>
<reference evidence="1" key="1">
    <citation type="journal article" date="2020" name="Nature">
        <title>Giant virus diversity and host interactions through global metagenomics.</title>
        <authorList>
            <person name="Schulz F."/>
            <person name="Roux S."/>
            <person name="Paez-Espino D."/>
            <person name="Jungbluth S."/>
            <person name="Walsh D.A."/>
            <person name="Denef V.J."/>
            <person name="McMahon K.D."/>
            <person name="Konstantinidis K.T."/>
            <person name="Eloe-Fadrosh E.A."/>
            <person name="Kyrpides N.C."/>
            <person name="Woyke T."/>
        </authorList>
    </citation>
    <scope>NUCLEOTIDE SEQUENCE</scope>
    <source>
        <strain evidence="1">GVMAG-S-1101161-73</strain>
    </source>
</reference>
<dbReference type="EMBL" id="MN740734">
    <property type="protein sequence ID" value="QHS81346.1"/>
    <property type="molecule type" value="Genomic_DNA"/>
</dbReference>
<proteinExistence type="predicted"/>
<name>A0A6C0AP09_9ZZZZ</name>
<sequence length="345" mass="40454">MDGFTGDAIIKIKRNIAGNNNNDFKRFGTKGDLTYDQFIRRMLQQDSKCYICLQEFKFDGINHCYFFPSPDRINNSDIHTDNNIAISCTYCNIREFKEDYLGKNIDKICCYRQGHHSKEPIIRRREFYLKTGFNKKTNEVYSSKIVDYTKIISKLNEGIEQQEIPEDSIKENIIQYILENKSFSETDIAIMMQIMFKQIYKTDANGLWYRFDGEKWALVDSFDVREEIGLSLSRMIKDCIEHIKSSPKIQIMNIANNQNAQGRYETIINYLIEKKNLLMDKNRIDEASKVRERIKAIVEHPESIDANKINIESLDYINILKKIGSKTFKDTVMKDMVGLFYVSTE</sequence>